<dbReference type="WBParaSite" id="ACRNAN_scaffold8098.g7515.t1">
    <property type="protein sequence ID" value="ACRNAN_scaffold8098.g7515.t1"/>
    <property type="gene ID" value="ACRNAN_scaffold8098.g7515"/>
</dbReference>
<name>A0A914EID3_9BILA</name>
<evidence type="ECO:0000313" key="3">
    <source>
        <dbReference type="WBParaSite" id="ACRNAN_scaffold8098.g7515.t1"/>
    </source>
</evidence>
<accession>A0A914EID3</accession>
<protein>
    <submittedName>
        <fullName evidence="3">Uncharacterized protein</fullName>
    </submittedName>
</protein>
<reference evidence="3" key="1">
    <citation type="submission" date="2022-11" db="UniProtKB">
        <authorList>
            <consortium name="WormBaseParasite"/>
        </authorList>
    </citation>
    <scope>IDENTIFICATION</scope>
</reference>
<sequence length="89" mass="9918">MGLIFKAILLLLILLDIVKGEGKQRGGVVCKMMGWGATSTPKPRGILKSCDRCDKRDPSPNNRCPDGTKCVRFAYYDERIIYCCDSDSD</sequence>
<proteinExistence type="predicted"/>
<feature type="signal peptide" evidence="1">
    <location>
        <begin position="1"/>
        <end position="20"/>
    </location>
</feature>
<dbReference type="AlphaFoldDB" id="A0A914EID3"/>
<dbReference type="Proteomes" id="UP000887540">
    <property type="component" value="Unplaced"/>
</dbReference>
<feature type="chain" id="PRO_5037617130" evidence="1">
    <location>
        <begin position="21"/>
        <end position="89"/>
    </location>
</feature>
<keyword evidence="1" id="KW-0732">Signal</keyword>
<evidence type="ECO:0000313" key="2">
    <source>
        <dbReference type="Proteomes" id="UP000887540"/>
    </source>
</evidence>
<evidence type="ECO:0000256" key="1">
    <source>
        <dbReference type="SAM" id="SignalP"/>
    </source>
</evidence>
<organism evidence="2 3">
    <name type="scientific">Acrobeloides nanus</name>
    <dbReference type="NCBI Taxonomy" id="290746"/>
    <lineage>
        <taxon>Eukaryota</taxon>
        <taxon>Metazoa</taxon>
        <taxon>Ecdysozoa</taxon>
        <taxon>Nematoda</taxon>
        <taxon>Chromadorea</taxon>
        <taxon>Rhabditida</taxon>
        <taxon>Tylenchina</taxon>
        <taxon>Cephalobomorpha</taxon>
        <taxon>Cephaloboidea</taxon>
        <taxon>Cephalobidae</taxon>
        <taxon>Acrobeloides</taxon>
    </lineage>
</organism>
<keyword evidence="2" id="KW-1185">Reference proteome</keyword>